<evidence type="ECO:0000313" key="1">
    <source>
        <dbReference type="EMBL" id="KAI3725203.1"/>
    </source>
</evidence>
<dbReference type="EMBL" id="CM042039">
    <property type="protein sequence ID" value="KAI3725203.1"/>
    <property type="molecule type" value="Genomic_DNA"/>
</dbReference>
<proteinExistence type="predicted"/>
<evidence type="ECO:0000313" key="2">
    <source>
        <dbReference type="Proteomes" id="UP001056120"/>
    </source>
</evidence>
<protein>
    <submittedName>
        <fullName evidence="1">Uncharacterized protein</fullName>
    </submittedName>
</protein>
<dbReference type="Proteomes" id="UP001056120">
    <property type="component" value="Linkage Group LG22"/>
</dbReference>
<organism evidence="1 2">
    <name type="scientific">Smallanthus sonchifolius</name>
    <dbReference type="NCBI Taxonomy" id="185202"/>
    <lineage>
        <taxon>Eukaryota</taxon>
        <taxon>Viridiplantae</taxon>
        <taxon>Streptophyta</taxon>
        <taxon>Embryophyta</taxon>
        <taxon>Tracheophyta</taxon>
        <taxon>Spermatophyta</taxon>
        <taxon>Magnoliopsida</taxon>
        <taxon>eudicotyledons</taxon>
        <taxon>Gunneridae</taxon>
        <taxon>Pentapetalae</taxon>
        <taxon>asterids</taxon>
        <taxon>campanulids</taxon>
        <taxon>Asterales</taxon>
        <taxon>Asteraceae</taxon>
        <taxon>Asteroideae</taxon>
        <taxon>Heliantheae alliance</taxon>
        <taxon>Millerieae</taxon>
        <taxon>Smallanthus</taxon>
    </lineage>
</organism>
<comment type="caution">
    <text evidence="1">The sequence shown here is derived from an EMBL/GenBank/DDBJ whole genome shotgun (WGS) entry which is preliminary data.</text>
</comment>
<keyword evidence="2" id="KW-1185">Reference proteome</keyword>
<gene>
    <name evidence="1" type="ORF">L1987_64981</name>
</gene>
<accession>A0ACB9BT43</accession>
<name>A0ACB9BT43_9ASTR</name>
<reference evidence="2" key="1">
    <citation type="journal article" date="2022" name="Mol. Ecol. Resour.">
        <title>The genomes of chicory, endive, great burdock and yacon provide insights into Asteraceae palaeo-polyploidization history and plant inulin production.</title>
        <authorList>
            <person name="Fan W."/>
            <person name="Wang S."/>
            <person name="Wang H."/>
            <person name="Wang A."/>
            <person name="Jiang F."/>
            <person name="Liu H."/>
            <person name="Zhao H."/>
            <person name="Xu D."/>
            <person name="Zhang Y."/>
        </authorList>
    </citation>
    <scope>NUCLEOTIDE SEQUENCE [LARGE SCALE GENOMIC DNA]</scope>
    <source>
        <strain evidence="2">cv. Yunnan</strain>
    </source>
</reference>
<reference evidence="1 2" key="2">
    <citation type="journal article" date="2022" name="Mol. Ecol. Resour.">
        <title>The genomes of chicory, endive, great burdock and yacon provide insights into Asteraceae paleo-polyploidization history and plant inulin production.</title>
        <authorList>
            <person name="Fan W."/>
            <person name="Wang S."/>
            <person name="Wang H."/>
            <person name="Wang A."/>
            <person name="Jiang F."/>
            <person name="Liu H."/>
            <person name="Zhao H."/>
            <person name="Xu D."/>
            <person name="Zhang Y."/>
        </authorList>
    </citation>
    <scope>NUCLEOTIDE SEQUENCE [LARGE SCALE GENOMIC DNA]</scope>
    <source>
        <strain evidence="2">cv. Yunnan</strain>
        <tissue evidence="1">Leaves</tissue>
    </source>
</reference>
<sequence length="136" mass="15142">MSVATTSSSVVTCLLTKATELDSILWHRNLEHISYESSCPKRFGTKDDVEINNDATKFSKYNCCGLHNFATDLQASQQHQTLDAADRQIISSFDFDADTSTATLTHLSEEGMLLVQMIKDKATTSEVSCKDSYEDF</sequence>